<dbReference type="Pfam" id="PF00005">
    <property type="entry name" value="ABC_tran"/>
    <property type="match status" value="1"/>
</dbReference>
<evidence type="ECO:0000313" key="8">
    <source>
        <dbReference type="Proteomes" id="UP000284751"/>
    </source>
</evidence>
<dbReference type="SUPFAM" id="SSF52540">
    <property type="entry name" value="P-loop containing nucleoside triphosphate hydrolases"/>
    <property type="match status" value="1"/>
</dbReference>
<comment type="similarity">
    <text evidence="1">Belongs to the ABC transporter superfamily.</text>
</comment>
<dbReference type="PROSITE" id="PS50893">
    <property type="entry name" value="ABC_TRANSPORTER_2"/>
    <property type="match status" value="1"/>
</dbReference>
<dbReference type="SMART" id="SM00382">
    <property type="entry name" value="AAA"/>
    <property type="match status" value="1"/>
</dbReference>
<keyword evidence="2" id="KW-0813">Transport</keyword>
<feature type="region of interest" description="Disordered" evidence="5">
    <location>
        <begin position="343"/>
        <end position="362"/>
    </location>
</feature>
<dbReference type="Proteomes" id="UP000284751">
    <property type="component" value="Unassembled WGS sequence"/>
</dbReference>
<dbReference type="InterPro" id="IPR003593">
    <property type="entry name" value="AAA+_ATPase"/>
</dbReference>
<sequence>MIEVKNLKKRYGNKLAVNDVSFTVENGEILGFLGPNGAGKSTTMNIITGYLSSTEGTVTIDGCEILEDPIGAKSKIGYLPEFPPLYLDMTVIKYLEFMYDLKKVKLPKKAHIAEVCDLIKITHVKDRVIKNLSKGYKQRVGLAQALLGNPELLILDEPTVGLDPKQIIEIRNLIKSLGKKHTVILSSHVLPEVQATCDRVIVINKGSIVADDTPENLSKKLTGEHKLVVRIDGREQEVYSTLRAIDGMIAVTKDGEKEPGVYEYTIEAKPDMDIRRPLFRAMAKRDFPILAIRNAELTLEDIFLQLTDENQNRTSVRSMLAEDPVLTEDSGADLKSVARAVVEAQNGETGSEDATENGGEDQ</sequence>
<name>A0A412AYA0_9FIRM</name>
<dbReference type="CDD" id="cd03230">
    <property type="entry name" value="ABC_DR_subfamily_A"/>
    <property type="match status" value="1"/>
</dbReference>
<dbReference type="AlphaFoldDB" id="A0A412AYA0"/>
<dbReference type="PANTHER" id="PTHR43335">
    <property type="entry name" value="ABC TRANSPORTER, ATP-BINDING PROTEIN"/>
    <property type="match status" value="1"/>
</dbReference>
<keyword evidence="3" id="KW-0547">Nucleotide-binding</keyword>
<protein>
    <submittedName>
        <fullName evidence="7">ATP-binding cassette domain-containing protein</fullName>
    </submittedName>
</protein>
<gene>
    <name evidence="7" type="ORF">DWY99_06005</name>
</gene>
<evidence type="ECO:0000256" key="3">
    <source>
        <dbReference type="ARBA" id="ARBA00022741"/>
    </source>
</evidence>
<organism evidence="7 8">
    <name type="scientific">[Clostridium] leptum</name>
    <dbReference type="NCBI Taxonomy" id="1535"/>
    <lineage>
        <taxon>Bacteria</taxon>
        <taxon>Bacillati</taxon>
        <taxon>Bacillota</taxon>
        <taxon>Clostridia</taxon>
        <taxon>Eubacteriales</taxon>
        <taxon>Oscillospiraceae</taxon>
        <taxon>Oscillospiraceae incertae sedis</taxon>
    </lineage>
</organism>
<accession>A0A412AYA0</accession>
<evidence type="ECO:0000259" key="6">
    <source>
        <dbReference type="PROSITE" id="PS50893"/>
    </source>
</evidence>
<feature type="domain" description="ABC transporter" evidence="6">
    <location>
        <begin position="2"/>
        <end position="230"/>
    </location>
</feature>
<reference evidence="7 8" key="1">
    <citation type="submission" date="2018-08" db="EMBL/GenBank/DDBJ databases">
        <title>A genome reference for cultivated species of the human gut microbiota.</title>
        <authorList>
            <person name="Zou Y."/>
            <person name="Xue W."/>
            <person name="Luo G."/>
        </authorList>
    </citation>
    <scope>NUCLEOTIDE SEQUENCE [LARGE SCALE GENOMIC DNA]</scope>
    <source>
        <strain evidence="7 8">AF28-26</strain>
    </source>
</reference>
<comment type="caution">
    <text evidence="7">The sequence shown here is derived from an EMBL/GenBank/DDBJ whole genome shotgun (WGS) entry which is preliminary data.</text>
</comment>
<dbReference type="InterPro" id="IPR027417">
    <property type="entry name" value="P-loop_NTPase"/>
</dbReference>
<dbReference type="InterPro" id="IPR003439">
    <property type="entry name" value="ABC_transporter-like_ATP-bd"/>
</dbReference>
<evidence type="ECO:0000256" key="5">
    <source>
        <dbReference type="SAM" id="MobiDB-lite"/>
    </source>
</evidence>
<evidence type="ECO:0000256" key="2">
    <source>
        <dbReference type="ARBA" id="ARBA00022448"/>
    </source>
</evidence>
<dbReference type="GO" id="GO:0016887">
    <property type="term" value="F:ATP hydrolysis activity"/>
    <property type="evidence" value="ECO:0007669"/>
    <property type="project" value="InterPro"/>
</dbReference>
<feature type="compositionally biased region" description="Acidic residues" evidence="5">
    <location>
        <begin position="350"/>
        <end position="362"/>
    </location>
</feature>
<dbReference type="PANTHER" id="PTHR43335:SF4">
    <property type="entry name" value="ABC TRANSPORTER, ATP-BINDING PROTEIN"/>
    <property type="match status" value="1"/>
</dbReference>
<evidence type="ECO:0000256" key="4">
    <source>
        <dbReference type="ARBA" id="ARBA00022840"/>
    </source>
</evidence>
<dbReference type="EMBL" id="QRTC01000018">
    <property type="protein sequence ID" value="RGQ41491.1"/>
    <property type="molecule type" value="Genomic_DNA"/>
</dbReference>
<evidence type="ECO:0000313" key="7">
    <source>
        <dbReference type="EMBL" id="RGQ41491.1"/>
    </source>
</evidence>
<dbReference type="GO" id="GO:0005524">
    <property type="term" value="F:ATP binding"/>
    <property type="evidence" value="ECO:0007669"/>
    <property type="project" value="UniProtKB-KW"/>
</dbReference>
<proteinExistence type="inferred from homology"/>
<evidence type="ECO:0000256" key="1">
    <source>
        <dbReference type="ARBA" id="ARBA00005417"/>
    </source>
</evidence>
<dbReference type="Gene3D" id="3.40.50.300">
    <property type="entry name" value="P-loop containing nucleotide triphosphate hydrolases"/>
    <property type="match status" value="1"/>
</dbReference>
<keyword evidence="4 7" id="KW-0067">ATP-binding</keyword>